<evidence type="ECO:0000256" key="2">
    <source>
        <dbReference type="ARBA" id="ARBA00001946"/>
    </source>
</evidence>
<comment type="catalytic activity">
    <reaction evidence="1 7">
        <text>a myo-inositol phosphate + H2O = myo-inositol + phosphate</text>
        <dbReference type="Rhea" id="RHEA:24056"/>
        <dbReference type="ChEBI" id="CHEBI:15377"/>
        <dbReference type="ChEBI" id="CHEBI:17268"/>
        <dbReference type="ChEBI" id="CHEBI:43474"/>
        <dbReference type="ChEBI" id="CHEBI:84139"/>
        <dbReference type="EC" id="3.1.3.25"/>
    </reaction>
</comment>
<dbReference type="Pfam" id="PF00459">
    <property type="entry name" value="Inositol_P"/>
    <property type="match status" value="1"/>
</dbReference>
<reference evidence="8 9" key="2">
    <citation type="submission" date="2021-05" db="EMBL/GenBank/DDBJ databases">
        <title>Ecology and evolution of chlamydial symbionts of arthropods.</title>
        <authorList>
            <person name="Halter T."/>
            <person name="Sixt B.S."/>
            <person name="Toenshoff E.R."/>
            <person name="Koestlbacher S."/>
            <person name="Schulz F."/>
            <person name="Kostanjsek R."/>
            <person name="Collingro A."/>
            <person name="Hendrickx F."/>
            <person name="Horn M."/>
        </authorList>
    </citation>
    <scope>NUCLEOTIDE SEQUENCE [LARGE SCALE GENOMIC DNA]</scope>
    <source>
        <strain evidence="8 9">15C</strain>
    </source>
</reference>
<dbReference type="InterPro" id="IPR020583">
    <property type="entry name" value="Inositol_monoP_metal-BS"/>
</dbReference>
<dbReference type="CDD" id="cd01639">
    <property type="entry name" value="IMPase"/>
    <property type="match status" value="1"/>
</dbReference>
<dbReference type="RefSeq" id="WP_194845670.1">
    <property type="nucleotide sequence ID" value="NZ_CP075585.1"/>
</dbReference>
<dbReference type="PROSITE" id="PS00630">
    <property type="entry name" value="IMP_2"/>
    <property type="match status" value="1"/>
</dbReference>
<dbReference type="EC" id="3.1.3.25" evidence="7"/>
<evidence type="ECO:0000313" key="8">
    <source>
        <dbReference type="EMBL" id="QZA58743.1"/>
    </source>
</evidence>
<proteinExistence type="inferred from homology"/>
<dbReference type="SUPFAM" id="SSF56655">
    <property type="entry name" value="Carbohydrate phosphatase"/>
    <property type="match status" value="1"/>
</dbReference>
<dbReference type="PRINTS" id="PR00377">
    <property type="entry name" value="IMPHPHTASES"/>
</dbReference>
<dbReference type="EMBL" id="CP075585">
    <property type="protein sequence ID" value="QZA58743.1"/>
    <property type="molecule type" value="Genomic_DNA"/>
</dbReference>
<organism evidence="8 9">
    <name type="scientific">Candidatus Rhabdochlamydia porcellionis</name>
    <dbReference type="NCBI Taxonomy" id="225148"/>
    <lineage>
        <taxon>Bacteria</taxon>
        <taxon>Pseudomonadati</taxon>
        <taxon>Chlamydiota</taxon>
        <taxon>Chlamydiia</taxon>
        <taxon>Parachlamydiales</taxon>
        <taxon>Candidatus Rhabdochlamydiaceae</taxon>
        <taxon>Candidatus Rhabdochlamydia</taxon>
    </lineage>
</organism>
<keyword evidence="9" id="KW-1185">Reference proteome</keyword>
<accession>A0ABX8Z329</accession>
<evidence type="ECO:0000256" key="4">
    <source>
        <dbReference type="ARBA" id="ARBA00022723"/>
    </source>
</evidence>
<dbReference type="InterPro" id="IPR033942">
    <property type="entry name" value="IMPase"/>
</dbReference>
<gene>
    <name evidence="8" type="ORF">RHAB15C_0000622</name>
</gene>
<name>A0ABX8Z329_9BACT</name>
<protein>
    <recommendedName>
        <fullName evidence="7">Inositol-1-monophosphatase</fullName>
        <ecNumber evidence="7">3.1.3.25</ecNumber>
    </recommendedName>
</protein>
<reference evidence="8 9" key="1">
    <citation type="submission" date="2020-01" db="EMBL/GenBank/DDBJ databases">
        <authorList>
            <person name="Sixt B."/>
            <person name="Schulz F."/>
            <person name="Kostanjsek R."/>
            <person name="Koestlbacher S."/>
            <person name="Collingro A."/>
            <person name="Toenshoff E."/>
            <person name="Horn M."/>
        </authorList>
    </citation>
    <scope>NUCLEOTIDE SEQUENCE [LARGE SCALE GENOMIC DNA]</scope>
    <source>
        <strain evidence="8 9">15C</strain>
    </source>
</reference>
<evidence type="ECO:0000256" key="5">
    <source>
        <dbReference type="ARBA" id="ARBA00022801"/>
    </source>
</evidence>
<keyword evidence="5 7" id="KW-0378">Hydrolase</keyword>
<sequence>MSKIIKEWASFATKIAFLAGDILKKGFGSQFIIDSKPGKQNLVTEYDRASENLLITAIKDRYPTHSIIAEESGSYIQQGCPATWIIDPLDGTVNFAHEIPLFSISIAVAVDKEIVCGIVYQPMTKELFSAQKQQGAFLNGRSLNISSVSQMNQALLATGFPYDVHKDPLHCIGHFSKILRTGTPIRRLGSAAIDLAYVAAGRFDGFWEVGLNSWDMAAGILLVKEAGGIVTHYDGTEHQIFGYHNLLATNKHLHPIMIDYLNKGKYEAH</sequence>
<keyword evidence="6 7" id="KW-0460">Magnesium</keyword>
<dbReference type="PANTHER" id="PTHR20854:SF4">
    <property type="entry name" value="INOSITOL-1-MONOPHOSPHATASE-RELATED"/>
    <property type="match status" value="1"/>
</dbReference>
<dbReference type="InterPro" id="IPR020550">
    <property type="entry name" value="Inositol_monophosphatase_CS"/>
</dbReference>
<evidence type="ECO:0000313" key="9">
    <source>
        <dbReference type="Proteomes" id="UP000822862"/>
    </source>
</evidence>
<dbReference type="PROSITE" id="PS00629">
    <property type="entry name" value="IMP_1"/>
    <property type="match status" value="1"/>
</dbReference>
<dbReference type="InterPro" id="IPR022337">
    <property type="entry name" value="Inositol_monophosphatase_SuhB"/>
</dbReference>
<dbReference type="GO" id="GO:0052834">
    <property type="term" value="F:inositol monophosphate phosphatase activity"/>
    <property type="evidence" value="ECO:0007669"/>
    <property type="project" value="UniProtKB-EC"/>
</dbReference>
<evidence type="ECO:0000256" key="3">
    <source>
        <dbReference type="ARBA" id="ARBA00009759"/>
    </source>
</evidence>
<dbReference type="Proteomes" id="UP000822862">
    <property type="component" value="Chromosome"/>
</dbReference>
<comment type="cofactor">
    <cofactor evidence="2 7">
        <name>Mg(2+)</name>
        <dbReference type="ChEBI" id="CHEBI:18420"/>
    </cofactor>
</comment>
<evidence type="ECO:0000256" key="1">
    <source>
        <dbReference type="ARBA" id="ARBA00001033"/>
    </source>
</evidence>
<evidence type="ECO:0000256" key="7">
    <source>
        <dbReference type="RuleBase" id="RU364068"/>
    </source>
</evidence>
<dbReference type="InterPro" id="IPR000760">
    <property type="entry name" value="Inositol_monophosphatase-like"/>
</dbReference>
<keyword evidence="4 7" id="KW-0479">Metal-binding</keyword>
<dbReference type="Gene3D" id="3.40.190.80">
    <property type="match status" value="1"/>
</dbReference>
<evidence type="ECO:0000256" key="6">
    <source>
        <dbReference type="ARBA" id="ARBA00022842"/>
    </source>
</evidence>
<dbReference type="PRINTS" id="PR01959">
    <property type="entry name" value="SBIMPHPHTASE"/>
</dbReference>
<comment type="similarity">
    <text evidence="3 7">Belongs to the inositol monophosphatase superfamily.</text>
</comment>
<dbReference type="Gene3D" id="3.30.540.10">
    <property type="entry name" value="Fructose-1,6-Bisphosphatase, subunit A, domain 1"/>
    <property type="match status" value="1"/>
</dbReference>
<dbReference type="PANTHER" id="PTHR20854">
    <property type="entry name" value="INOSITOL MONOPHOSPHATASE"/>
    <property type="match status" value="1"/>
</dbReference>